<evidence type="ECO:0000313" key="3">
    <source>
        <dbReference type="Proteomes" id="UP000027982"/>
    </source>
</evidence>
<sequence>MNEQAFVEKREQDWQRLTRLCDVADAGASRLTGAEVREFVKLYRRVSTDLALARTSSTNSVLVDFLNDLVGRAYATLYREPRPSVLKSIALGVALAAQTVRRRKWFVLTSAAIFFGSAFFSFFLLSAFPDTRDVLIPPGVEKLFGGWKKGEFEERSTSTSFIMTGFYANNNPRVAVIAGAVGAGTFGVASVYMVFENGAMLGSLAHEVNEVGNLDFLVSSVAPHGVPELSGAIVGGSAGLLLGWALINPGRRSRSAALKAVGRDAIVLLATSVILMFIAAPIEGFFSFNPRVPGAAKVLVAVVSLAAWLVFWSRYGRTAEE</sequence>
<proteinExistence type="predicted"/>
<keyword evidence="3" id="KW-1185">Reference proteome</keyword>
<keyword evidence="1" id="KW-0812">Transmembrane</keyword>
<name>A0A068NPP3_FIMGI</name>
<protein>
    <recommendedName>
        <fullName evidence="4">Integral membrane protein</fullName>
    </recommendedName>
</protein>
<feature type="transmembrane region" description="Helical" evidence="1">
    <location>
        <begin position="294"/>
        <end position="312"/>
    </location>
</feature>
<evidence type="ECO:0000256" key="1">
    <source>
        <dbReference type="SAM" id="Phobius"/>
    </source>
</evidence>
<keyword evidence="1" id="KW-1133">Transmembrane helix</keyword>
<dbReference type="Pfam" id="PF01944">
    <property type="entry name" value="SpoIIM"/>
    <property type="match status" value="1"/>
</dbReference>
<feature type="transmembrane region" description="Helical" evidence="1">
    <location>
        <begin position="105"/>
        <end position="128"/>
    </location>
</feature>
<feature type="transmembrane region" description="Helical" evidence="1">
    <location>
        <begin position="261"/>
        <end position="282"/>
    </location>
</feature>
<feature type="transmembrane region" description="Helical" evidence="1">
    <location>
        <begin position="174"/>
        <end position="195"/>
    </location>
</feature>
<dbReference type="eggNOG" id="COG1300">
    <property type="taxonomic scope" value="Bacteria"/>
</dbReference>
<evidence type="ECO:0000313" key="2">
    <source>
        <dbReference type="EMBL" id="AIE84725.1"/>
    </source>
</evidence>
<accession>A0A068NPP3</accession>
<dbReference type="PANTHER" id="PTHR35337:SF1">
    <property type="entry name" value="SLR1478 PROTEIN"/>
    <property type="match status" value="1"/>
</dbReference>
<dbReference type="PANTHER" id="PTHR35337">
    <property type="entry name" value="SLR1478 PROTEIN"/>
    <property type="match status" value="1"/>
</dbReference>
<dbReference type="Proteomes" id="UP000027982">
    <property type="component" value="Chromosome"/>
</dbReference>
<evidence type="ECO:0008006" key="4">
    <source>
        <dbReference type="Google" id="ProtNLM"/>
    </source>
</evidence>
<dbReference type="InterPro" id="IPR002798">
    <property type="entry name" value="SpoIIM-like"/>
</dbReference>
<gene>
    <name evidence="2" type="ORF">OP10G_1357</name>
</gene>
<dbReference type="KEGG" id="fgi:OP10G_1357"/>
<organism evidence="2 3">
    <name type="scientific">Fimbriimonas ginsengisoli Gsoil 348</name>
    <dbReference type="NCBI Taxonomy" id="661478"/>
    <lineage>
        <taxon>Bacteria</taxon>
        <taxon>Bacillati</taxon>
        <taxon>Armatimonadota</taxon>
        <taxon>Fimbriimonadia</taxon>
        <taxon>Fimbriimonadales</taxon>
        <taxon>Fimbriimonadaceae</taxon>
        <taxon>Fimbriimonas</taxon>
    </lineage>
</organism>
<dbReference type="HOGENOM" id="CLU_069787_0_0_0"/>
<reference evidence="2 3" key="1">
    <citation type="journal article" date="2014" name="PLoS ONE">
        <title>The first complete genome sequence of the class fimbriimonadia in the phylum armatimonadetes.</title>
        <authorList>
            <person name="Hu Z.Y."/>
            <person name="Wang Y.Z."/>
            <person name="Im W.T."/>
            <person name="Wang S.Y."/>
            <person name="Zhao G.P."/>
            <person name="Zheng H.J."/>
            <person name="Quan Z.X."/>
        </authorList>
    </citation>
    <scope>NUCLEOTIDE SEQUENCE [LARGE SCALE GENOMIC DNA]</scope>
    <source>
        <strain evidence="2">Gsoil 348</strain>
    </source>
</reference>
<dbReference type="RefSeq" id="WP_025226656.1">
    <property type="nucleotide sequence ID" value="NZ_CP007139.1"/>
</dbReference>
<dbReference type="AlphaFoldDB" id="A0A068NPP3"/>
<dbReference type="EMBL" id="CP007139">
    <property type="protein sequence ID" value="AIE84725.1"/>
    <property type="molecule type" value="Genomic_DNA"/>
</dbReference>
<dbReference type="OrthoDB" id="9792847at2"/>
<keyword evidence="1" id="KW-0472">Membrane</keyword>
<dbReference type="STRING" id="661478.OP10G_1357"/>